<evidence type="ECO:0000313" key="3">
    <source>
        <dbReference type="Proteomes" id="UP000202434"/>
    </source>
</evidence>
<feature type="transmembrane region" description="Helical" evidence="1">
    <location>
        <begin position="110"/>
        <end position="127"/>
    </location>
</feature>
<keyword evidence="1" id="KW-0812">Transmembrane</keyword>
<sequence length="169" mass="16899">MTEESYGAHAAPEPTAPVATVSVAVAGVAAPTLATVVADLAERAVKTFAQTLLVFLGAGATVSVLDVPWPAALQGAAIATLATVLLGLVQTAWTSTNPYVEALARAARTFLASLAGALPVVDASHAWTFADVAWGQAAGIAGTLALVSLLTSLASLRIGPDKASPSLVR</sequence>
<dbReference type="KEGG" id="vg:26516823"/>
<evidence type="ECO:0000313" key="2">
    <source>
        <dbReference type="EMBL" id="AKI28681.1"/>
    </source>
</evidence>
<reference evidence="2 3" key="1">
    <citation type="journal article" date="2015" name="PLoS ONE">
        <title>Lysis to Kill: Evaluation of the Lytic Abilities, and Genomics of Nine Bacteriophages Infective for Gordonia spp. and Their Potential Use in Activated Sludge Foam Biocontrol.</title>
        <authorList>
            <person name="Dyson Z.A."/>
            <person name="Tucci J."/>
            <person name="Seviour R.J."/>
            <person name="Petrovski S."/>
        </authorList>
    </citation>
    <scope>NUCLEOTIDE SEQUENCE [LARGE SCALE GENOMIC DNA]</scope>
</reference>
<name>A0A0K0MWG4_9CAUD</name>
<feature type="transmembrane region" description="Helical" evidence="1">
    <location>
        <begin position="20"/>
        <end position="41"/>
    </location>
</feature>
<feature type="transmembrane region" description="Helical" evidence="1">
    <location>
        <begin position="71"/>
        <end position="89"/>
    </location>
</feature>
<dbReference type="OrthoDB" id="16805at10239"/>
<dbReference type="EMBL" id="KR053200">
    <property type="protein sequence ID" value="AKI28681.1"/>
    <property type="molecule type" value="Genomic_DNA"/>
</dbReference>
<dbReference type="Pfam" id="PF16945">
    <property type="entry name" value="Phage_r1t_holin"/>
    <property type="match status" value="2"/>
</dbReference>
<dbReference type="RefSeq" id="YP_009188407.1">
    <property type="nucleotide sequence ID" value="NC_028665.1"/>
</dbReference>
<protein>
    <submittedName>
        <fullName evidence="2">Putative holin</fullName>
    </submittedName>
</protein>
<evidence type="ECO:0000256" key="1">
    <source>
        <dbReference type="SAM" id="Phobius"/>
    </source>
</evidence>
<keyword evidence="1" id="KW-0472">Membrane</keyword>
<accession>A0A0K0MWG4</accession>
<dbReference type="GeneID" id="26516823"/>
<dbReference type="InterPro" id="IPR020109">
    <property type="entry name" value="Holin_r1t"/>
</dbReference>
<feature type="transmembrane region" description="Helical" evidence="1">
    <location>
        <begin position="133"/>
        <end position="156"/>
    </location>
</feature>
<gene>
    <name evidence="2" type="ORF">GTE6_39</name>
</gene>
<feature type="transmembrane region" description="Helical" evidence="1">
    <location>
        <begin position="48"/>
        <end position="65"/>
    </location>
</feature>
<keyword evidence="1" id="KW-1133">Transmembrane helix</keyword>
<keyword evidence="3" id="KW-1185">Reference proteome</keyword>
<dbReference type="Proteomes" id="UP000202434">
    <property type="component" value="Segment"/>
</dbReference>
<organism evidence="2 3">
    <name type="scientific">Gordonia phage GTE6</name>
    <dbReference type="NCBI Taxonomy" id="1647474"/>
    <lineage>
        <taxon>Viruses</taxon>
        <taxon>Duplodnaviria</taxon>
        <taxon>Heunggongvirae</taxon>
        <taxon>Uroviricota</taxon>
        <taxon>Caudoviricetes</taxon>
        <taxon>Stackebrandtviridae</taxon>
        <taxon>Schenleyvirinae</taxon>
        <taxon>Dexdertvirus</taxon>
        <taxon>Dexdertvirus GTE6</taxon>
    </lineage>
</organism>
<proteinExistence type="predicted"/>